<comment type="caution">
    <text evidence="5">The sequence shown here is derived from an EMBL/GenBank/DDBJ whole genome shotgun (WGS) entry which is preliminary data.</text>
</comment>
<name>A0A8H3F7U4_9LECA</name>
<evidence type="ECO:0000259" key="4">
    <source>
        <dbReference type="PROSITE" id="PS51279"/>
    </source>
</evidence>
<dbReference type="InterPro" id="IPR011421">
    <property type="entry name" value="BCNT-C"/>
</dbReference>
<dbReference type="EMBL" id="CAJPDT010000021">
    <property type="protein sequence ID" value="CAF9918690.1"/>
    <property type="molecule type" value="Genomic_DNA"/>
</dbReference>
<reference evidence="5" key="1">
    <citation type="submission" date="2021-03" db="EMBL/GenBank/DDBJ databases">
        <authorList>
            <person name="Tagirdzhanova G."/>
        </authorList>
    </citation>
    <scope>NUCLEOTIDE SEQUENCE</scope>
</reference>
<feature type="compositionally biased region" description="Acidic residues" evidence="3">
    <location>
        <begin position="91"/>
        <end position="101"/>
    </location>
</feature>
<protein>
    <recommendedName>
        <fullName evidence="2">SWR1-complex protein 5</fullName>
    </recommendedName>
</protein>
<dbReference type="AlphaFoldDB" id="A0A8H3F7U4"/>
<dbReference type="PANTHER" id="PTHR48407">
    <property type="entry name" value="CRANIOFACIAL DEVELOPMENT PROTEIN 1"/>
    <property type="match status" value="1"/>
</dbReference>
<feature type="region of interest" description="Disordered" evidence="3">
    <location>
        <begin position="1"/>
        <end position="176"/>
    </location>
</feature>
<dbReference type="PANTHER" id="PTHR48407:SF1">
    <property type="entry name" value="CRANIOFACIAL DEVELOPMENT PROTEIN 1"/>
    <property type="match status" value="1"/>
</dbReference>
<keyword evidence="6" id="KW-1185">Reference proteome</keyword>
<evidence type="ECO:0000313" key="5">
    <source>
        <dbReference type="EMBL" id="CAF9918690.1"/>
    </source>
</evidence>
<feature type="compositionally biased region" description="Low complexity" evidence="3">
    <location>
        <begin position="13"/>
        <end position="42"/>
    </location>
</feature>
<feature type="region of interest" description="Disordered" evidence="3">
    <location>
        <begin position="223"/>
        <end position="275"/>
    </location>
</feature>
<dbReference type="PROSITE" id="PS51279">
    <property type="entry name" value="BCNT_C"/>
    <property type="match status" value="1"/>
</dbReference>
<comment type="similarity">
    <text evidence="1">Belongs to the SWC5 family.</text>
</comment>
<accession>A0A8H3F7U4</accession>
<evidence type="ECO:0000256" key="2">
    <source>
        <dbReference type="ARBA" id="ARBA00019138"/>
    </source>
</evidence>
<gene>
    <name evidence="5" type="primary">SWC5</name>
    <name evidence="5" type="ORF">IMSHALPRED_004377</name>
</gene>
<evidence type="ECO:0000256" key="1">
    <source>
        <dbReference type="ARBA" id="ARBA00010465"/>
    </source>
</evidence>
<sequence>MPPALPNPEEDAYNSASDSDFDASLSPSSGDESDASDAAAATAKKDRKRKTDADGDVDMASGDEGVVAQGRKKRRRKGKGKGNALHGDGGGQEEGEDEEGEGGVGIRVRLRSGRGGGDESKKTVSKSSGATIDVESVWARLNNPQASRSLPTAQKPPDAIANAENIPPSSDTLTKDTLPLSLQVSSSEPTITVPHAYTFAGQTHTSTKIVPASSKEAQAYLASKDKDMTATTGPALRRPLARKGLLDPNPQCLIKGVTRPPRSDLPTSIGGQGTKHLNAATKAKVWEVGKKKEVKLNTVEKSKLDWEAEVERQGLREELEKAEKSGGSYLGRMEFLGRGDQLREEEAKKARLKEMGIVG</sequence>
<organism evidence="5 6">
    <name type="scientific">Imshaugia aleurites</name>
    <dbReference type="NCBI Taxonomy" id="172621"/>
    <lineage>
        <taxon>Eukaryota</taxon>
        <taxon>Fungi</taxon>
        <taxon>Dikarya</taxon>
        <taxon>Ascomycota</taxon>
        <taxon>Pezizomycotina</taxon>
        <taxon>Lecanoromycetes</taxon>
        <taxon>OSLEUM clade</taxon>
        <taxon>Lecanoromycetidae</taxon>
        <taxon>Lecanorales</taxon>
        <taxon>Lecanorineae</taxon>
        <taxon>Parmeliaceae</taxon>
        <taxon>Imshaugia</taxon>
    </lineage>
</organism>
<dbReference type="InterPro" id="IPR027124">
    <property type="entry name" value="Swc5/CFDP1/2"/>
</dbReference>
<dbReference type="Pfam" id="PF07572">
    <property type="entry name" value="BCNT"/>
    <property type="match status" value="1"/>
</dbReference>
<evidence type="ECO:0000256" key="3">
    <source>
        <dbReference type="SAM" id="MobiDB-lite"/>
    </source>
</evidence>
<dbReference type="GO" id="GO:0000812">
    <property type="term" value="C:Swr1 complex"/>
    <property type="evidence" value="ECO:0007669"/>
    <property type="project" value="TreeGrafter"/>
</dbReference>
<proteinExistence type="inferred from homology"/>
<dbReference type="Proteomes" id="UP000664534">
    <property type="component" value="Unassembled WGS sequence"/>
</dbReference>
<feature type="compositionally biased region" description="Polar residues" evidence="3">
    <location>
        <begin position="142"/>
        <end position="152"/>
    </location>
</feature>
<dbReference type="OrthoDB" id="445677at2759"/>
<feature type="domain" description="BCNT-C" evidence="4">
    <location>
        <begin position="275"/>
        <end position="357"/>
    </location>
</feature>
<evidence type="ECO:0000313" key="6">
    <source>
        <dbReference type="Proteomes" id="UP000664534"/>
    </source>
</evidence>
<feature type="compositionally biased region" description="Basic residues" evidence="3">
    <location>
        <begin position="70"/>
        <end position="80"/>
    </location>
</feature>